<gene>
    <name evidence="1" type="ORF">H9965_04475</name>
    <name evidence="2" type="ORF">H9965_04705</name>
</gene>
<dbReference type="Proteomes" id="UP000824058">
    <property type="component" value="Unassembled WGS sequence"/>
</dbReference>
<dbReference type="AlphaFoldDB" id="A0A9D2FVS6"/>
<proteinExistence type="predicted"/>
<evidence type="ECO:0000313" key="1">
    <source>
        <dbReference type="EMBL" id="HIZ67710.1"/>
    </source>
</evidence>
<dbReference type="EMBL" id="DXBD01000035">
    <property type="protein sequence ID" value="HIZ67748.1"/>
    <property type="molecule type" value="Genomic_DNA"/>
</dbReference>
<name>A0A9D2FVS6_9STRE</name>
<protein>
    <submittedName>
        <fullName evidence="1">IS982 family transposase</fullName>
    </submittedName>
</protein>
<feature type="non-terminal residue" evidence="1">
    <location>
        <position position="1"/>
    </location>
</feature>
<reference evidence="1" key="1">
    <citation type="journal article" date="2021" name="PeerJ">
        <title>Extensive microbial diversity within the chicken gut microbiome revealed by metagenomics and culture.</title>
        <authorList>
            <person name="Gilroy R."/>
            <person name="Ravi A."/>
            <person name="Getino M."/>
            <person name="Pursley I."/>
            <person name="Horton D.L."/>
            <person name="Alikhan N.F."/>
            <person name="Baker D."/>
            <person name="Gharbi K."/>
            <person name="Hall N."/>
            <person name="Watson M."/>
            <person name="Adriaenssens E.M."/>
            <person name="Foster-Nyarko E."/>
            <person name="Jarju S."/>
            <person name="Secka A."/>
            <person name="Antonio M."/>
            <person name="Oren A."/>
            <person name="Chaudhuri R.R."/>
            <person name="La Ragione R."/>
            <person name="Hildebrand F."/>
            <person name="Pallen M.J."/>
        </authorList>
    </citation>
    <scope>NUCLEOTIDE SEQUENCE</scope>
    <source>
        <strain evidence="1">ChiBcolR9-63</strain>
    </source>
</reference>
<sequence>FSVLCTEFDIQRPLVRSLCGLELWLESIIWVYNLRFFN</sequence>
<reference evidence="1" key="2">
    <citation type="submission" date="2021-04" db="EMBL/GenBank/DDBJ databases">
        <authorList>
            <person name="Gilroy R."/>
        </authorList>
    </citation>
    <scope>NUCLEOTIDE SEQUENCE</scope>
    <source>
        <strain evidence="1">ChiBcolR9-63</strain>
    </source>
</reference>
<evidence type="ECO:0000313" key="3">
    <source>
        <dbReference type="Proteomes" id="UP000824058"/>
    </source>
</evidence>
<dbReference type="EMBL" id="DXBD01000033">
    <property type="protein sequence ID" value="HIZ67710.1"/>
    <property type="molecule type" value="Genomic_DNA"/>
</dbReference>
<comment type="caution">
    <text evidence="1">The sequence shown here is derived from an EMBL/GenBank/DDBJ whole genome shotgun (WGS) entry which is preliminary data.</text>
</comment>
<evidence type="ECO:0000313" key="2">
    <source>
        <dbReference type="EMBL" id="HIZ67748.1"/>
    </source>
</evidence>
<organism evidence="1 3">
    <name type="scientific">Candidatus Streptococcus faecavium</name>
    <dbReference type="NCBI Taxonomy" id="2838763"/>
    <lineage>
        <taxon>Bacteria</taxon>
        <taxon>Bacillati</taxon>
        <taxon>Bacillota</taxon>
        <taxon>Bacilli</taxon>
        <taxon>Lactobacillales</taxon>
        <taxon>Streptococcaceae</taxon>
        <taxon>Streptococcus</taxon>
    </lineage>
</organism>
<accession>A0A9D2FVS6</accession>